<keyword evidence="2" id="KW-0808">Transferase</keyword>
<feature type="coiled-coil region" evidence="1">
    <location>
        <begin position="77"/>
        <end position="156"/>
    </location>
</feature>
<dbReference type="InterPro" id="IPR004244">
    <property type="entry name" value="Transposase_22"/>
</dbReference>
<dbReference type="GO" id="GO:0016301">
    <property type="term" value="F:kinase activity"/>
    <property type="evidence" value="ECO:0007669"/>
    <property type="project" value="UniProtKB-KW"/>
</dbReference>
<dbReference type="AlphaFoldDB" id="A0A131XV36"/>
<evidence type="ECO:0000256" key="1">
    <source>
        <dbReference type="SAM" id="Coils"/>
    </source>
</evidence>
<protein>
    <submittedName>
        <fullName evidence="2">Putative myosin light chain kinase smooth muscle-like protein</fullName>
    </submittedName>
</protein>
<evidence type="ECO:0000313" key="2">
    <source>
        <dbReference type="EMBL" id="JAP69920.1"/>
    </source>
</evidence>
<keyword evidence="1" id="KW-0175">Coiled coil</keyword>
<sequence length="299" mass="34579">HHDTGHGSFSDMRLKNPFVFIAQVRRRYYLSFRSNDVCLILLPCPRSCYSLLCNVIVYLKMLLVLSGDVEVNPGPDMKIIMEQLKTIAKDLQDIKNEKVITNDRLLAIEQKLESISTLQTTVSACQEKITELEANIKTISKKLDDLENRSRRANLIIYGIEEKDTENSEILERVVSDEIFGKLLNTPISGIERIHRLGKKTDQRIRPVILKLLDCRDKTRVLKNCFKLKGTAFSISEDFSRPVQQIRKKLWESTKINRDKNDKVFLTFDKVRVNGQLYAWDEDRNDKVLIAKNDVTDHA</sequence>
<dbReference type="PANTHER" id="PTHR11505">
    <property type="entry name" value="L1 TRANSPOSABLE ELEMENT-RELATED"/>
    <property type="match status" value="1"/>
</dbReference>
<proteinExistence type="evidence at transcript level"/>
<reference evidence="2" key="1">
    <citation type="submission" date="2016-02" db="EMBL/GenBank/DDBJ databases">
        <title>RNAseq analyses of the midgut from blood- or serum-fed Ixodes ricinus ticks.</title>
        <authorList>
            <person name="Perner J."/>
            <person name="Provaznik J."/>
            <person name="Schrenkova J."/>
            <person name="Urbanova V."/>
            <person name="Ribeiro J.M."/>
            <person name="Kopacek P."/>
        </authorList>
    </citation>
    <scope>NUCLEOTIDE SEQUENCE</scope>
    <source>
        <tissue evidence="2">Gut</tissue>
    </source>
</reference>
<name>A0A131XV36_IXORI</name>
<dbReference type="Gene3D" id="3.30.70.1820">
    <property type="entry name" value="L1 transposable element, RRM domain"/>
    <property type="match status" value="1"/>
</dbReference>
<organism evidence="2">
    <name type="scientific">Ixodes ricinus</name>
    <name type="common">Common tick</name>
    <name type="synonym">Acarus ricinus</name>
    <dbReference type="NCBI Taxonomy" id="34613"/>
    <lineage>
        <taxon>Eukaryota</taxon>
        <taxon>Metazoa</taxon>
        <taxon>Ecdysozoa</taxon>
        <taxon>Arthropoda</taxon>
        <taxon>Chelicerata</taxon>
        <taxon>Arachnida</taxon>
        <taxon>Acari</taxon>
        <taxon>Parasitiformes</taxon>
        <taxon>Ixodida</taxon>
        <taxon>Ixodoidea</taxon>
        <taxon>Ixodidae</taxon>
        <taxon>Ixodinae</taxon>
        <taxon>Ixodes</taxon>
    </lineage>
</organism>
<dbReference type="EMBL" id="GEFM01005876">
    <property type="protein sequence ID" value="JAP69920.1"/>
    <property type="molecule type" value="mRNA"/>
</dbReference>
<accession>A0A131XV36</accession>
<keyword evidence="2" id="KW-0418">Kinase</keyword>
<feature type="non-terminal residue" evidence="2">
    <location>
        <position position="1"/>
    </location>
</feature>